<reference evidence="2 3" key="1">
    <citation type="journal article" date="2012" name="PLoS Pathog.">
        <title>Diverse lifestyles and strategies of plant pathogenesis encoded in the genomes of eighteen Dothideomycetes fungi.</title>
        <authorList>
            <person name="Ohm R.A."/>
            <person name="Feau N."/>
            <person name="Henrissat B."/>
            <person name="Schoch C.L."/>
            <person name="Horwitz B.A."/>
            <person name="Barry K.W."/>
            <person name="Condon B.J."/>
            <person name="Copeland A.C."/>
            <person name="Dhillon B."/>
            <person name="Glaser F."/>
            <person name="Hesse C.N."/>
            <person name="Kosti I."/>
            <person name="LaButti K."/>
            <person name="Lindquist E.A."/>
            <person name="Lucas S."/>
            <person name="Salamov A.A."/>
            <person name="Bradshaw R.E."/>
            <person name="Ciuffetti L."/>
            <person name="Hamelin R.C."/>
            <person name="Kema G.H.J."/>
            <person name="Lawrence C."/>
            <person name="Scott J.A."/>
            <person name="Spatafora J.W."/>
            <person name="Turgeon B.G."/>
            <person name="de Wit P.J.G.M."/>
            <person name="Zhong S."/>
            <person name="Goodwin S.B."/>
            <person name="Grigoriev I.V."/>
        </authorList>
    </citation>
    <scope>NUCLEOTIDE SEQUENCE [LARGE SCALE GENOMIC DNA]</scope>
    <source>
        <strain evidence="3">C5 / ATCC 48332 / race O</strain>
    </source>
</reference>
<feature type="compositionally biased region" description="Basic and acidic residues" evidence="1">
    <location>
        <begin position="78"/>
        <end position="97"/>
    </location>
</feature>
<dbReference type="EMBL" id="KB445582">
    <property type="protein sequence ID" value="EMD87303.1"/>
    <property type="molecule type" value="Genomic_DNA"/>
</dbReference>
<dbReference type="eggNOG" id="ENOG502QV1T">
    <property type="taxonomic scope" value="Eukaryota"/>
</dbReference>
<feature type="region of interest" description="Disordered" evidence="1">
    <location>
        <begin position="305"/>
        <end position="361"/>
    </location>
</feature>
<feature type="compositionally biased region" description="Low complexity" evidence="1">
    <location>
        <begin position="149"/>
        <end position="162"/>
    </location>
</feature>
<dbReference type="AlphaFoldDB" id="M2UH52"/>
<evidence type="ECO:0000313" key="3">
    <source>
        <dbReference type="Proteomes" id="UP000016936"/>
    </source>
</evidence>
<gene>
    <name evidence="2" type="ORF">COCHEDRAFT_1217504</name>
</gene>
<feature type="compositionally biased region" description="Basic and acidic residues" evidence="1">
    <location>
        <begin position="52"/>
        <end position="61"/>
    </location>
</feature>
<feature type="compositionally biased region" description="Basic and acidic residues" evidence="1">
    <location>
        <begin position="341"/>
        <end position="350"/>
    </location>
</feature>
<feature type="compositionally biased region" description="Polar residues" evidence="1">
    <location>
        <begin position="132"/>
        <end position="141"/>
    </location>
</feature>
<dbReference type="HOGENOM" id="CLU_325402_0_0_1"/>
<proteinExistence type="predicted"/>
<feature type="compositionally biased region" description="Acidic residues" evidence="1">
    <location>
        <begin position="649"/>
        <end position="667"/>
    </location>
</feature>
<evidence type="ECO:0000256" key="1">
    <source>
        <dbReference type="SAM" id="MobiDB-lite"/>
    </source>
</evidence>
<evidence type="ECO:0000313" key="2">
    <source>
        <dbReference type="EMBL" id="EMD87303.1"/>
    </source>
</evidence>
<feature type="compositionally biased region" description="Acidic residues" evidence="1">
    <location>
        <begin position="315"/>
        <end position="331"/>
    </location>
</feature>
<keyword evidence="3" id="KW-1185">Reference proteome</keyword>
<sequence>MNDLFGRESSFGDEIFEEPVICSPMTQAELDNSISFEGLAESTTIKLVAPSEENREGDAHPKTQTIKGDGPAAVGRRGHADGKRQGGQDNGHYDQGDVGRIQGESGIAHQEQRRGQEQGHTAPFATVEKGNETTAKQTSSRSLHENLEAGVTKAKGTVGGTASKTREWSKSYFDVNRSQPVSFLESDGKSSNFNGVKWNMEHNHLAGDGVKLELLLYLLLTRQDDSKYAVKITAEVDTAKLFGHKEHKCVIRAIPKELGHTEPAVSYLQGKKMWQKLDVNHFEALLSPDMDTSLKLPWDLEEMAGTKNEDVQDGHEEDDSGEEEVEGENDDAAAVSWTEEQAEHSAEGKSARTAKRRDVTTPLEDSAAILDALLRLSAAEGGSNSYGQEEDTPTRIAMLESSQSIWPRVIRRGRVKRRDATIPLDKSAAKLDTLHGMSERATVPTFSDQKIRQQTPLTHQQAQAYFMEAKLKTAIGKWRNPSYKDNIEFQKELEPLYRSLVATTHNTLGQEHGQQLIKNSLEEDSELMDRCQWDDAIAEFTKLVLLNNKQFHRNIIDHRTTAHLAFNYALCEIPTILQGDKKDRSQDQELLDGVIKYTYLNLAIAILASKYHCNQLTMREHVVKAMDNWISKKDEQSQRALLSGNDHNQDDDNPSDYNDDDENIDDNDQLHDDGVGDDEENCRKLVIQVLSHTPEDVLRSPEVLTKVMQHNLLNDADILKAYAKVAKDDIKTSKVPFASFKPVASLLKDVPGILHMAVFYQQQPLVETLLRCNAQLAVIRAYKVQNADSGFYPLWFNNKVKREANSDEQNRMWKEIRSALIYCVMKHAENVQTLLNALRESGEPENEINFDMSRLLIEGTNVADFVKLMPQQKRSYNLIRYEETIR</sequence>
<organism evidence="2 3">
    <name type="scientific">Cochliobolus heterostrophus (strain C5 / ATCC 48332 / race O)</name>
    <name type="common">Southern corn leaf blight fungus</name>
    <name type="synonym">Bipolaris maydis</name>
    <dbReference type="NCBI Taxonomy" id="701091"/>
    <lineage>
        <taxon>Eukaryota</taxon>
        <taxon>Fungi</taxon>
        <taxon>Dikarya</taxon>
        <taxon>Ascomycota</taxon>
        <taxon>Pezizomycotina</taxon>
        <taxon>Dothideomycetes</taxon>
        <taxon>Pleosporomycetidae</taxon>
        <taxon>Pleosporales</taxon>
        <taxon>Pleosporineae</taxon>
        <taxon>Pleosporaceae</taxon>
        <taxon>Bipolaris</taxon>
    </lineage>
</organism>
<accession>M2UH52</accession>
<protein>
    <submittedName>
        <fullName evidence="2">Uncharacterized protein</fullName>
    </submittedName>
</protein>
<feature type="region of interest" description="Disordered" evidence="1">
    <location>
        <begin position="637"/>
        <end position="675"/>
    </location>
</feature>
<feature type="region of interest" description="Disordered" evidence="1">
    <location>
        <begin position="49"/>
        <end position="162"/>
    </location>
</feature>
<reference evidence="3" key="2">
    <citation type="journal article" date="2013" name="PLoS Genet.">
        <title>Comparative genome structure, secondary metabolite, and effector coding capacity across Cochliobolus pathogens.</title>
        <authorList>
            <person name="Condon B.J."/>
            <person name="Leng Y."/>
            <person name="Wu D."/>
            <person name="Bushley K.E."/>
            <person name="Ohm R.A."/>
            <person name="Otillar R."/>
            <person name="Martin J."/>
            <person name="Schackwitz W."/>
            <person name="Grimwood J."/>
            <person name="MohdZainudin N."/>
            <person name="Xue C."/>
            <person name="Wang R."/>
            <person name="Manning V.A."/>
            <person name="Dhillon B."/>
            <person name="Tu Z.J."/>
            <person name="Steffenson B.J."/>
            <person name="Salamov A."/>
            <person name="Sun H."/>
            <person name="Lowry S."/>
            <person name="LaButti K."/>
            <person name="Han J."/>
            <person name="Copeland A."/>
            <person name="Lindquist E."/>
            <person name="Barry K."/>
            <person name="Schmutz J."/>
            <person name="Baker S.E."/>
            <person name="Ciuffetti L.M."/>
            <person name="Grigoriev I.V."/>
            <person name="Zhong S."/>
            <person name="Turgeon B.G."/>
        </authorList>
    </citation>
    <scope>NUCLEOTIDE SEQUENCE [LARGE SCALE GENOMIC DNA]</scope>
    <source>
        <strain evidence="3">C5 / ATCC 48332 / race O</strain>
    </source>
</reference>
<dbReference type="Proteomes" id="UP000016936">
    <property type="component" value="Unassembled WGS sequence"/>
</dbReference>
<name>M2UH52_COCH5</name>